<dbReference type="SFLD" id="SFLDG01067">
    <property type="entry name" value="SPASM/twitch_domain_containing"/>
    <property type="match status" value="1"/>
</dbReference>
<dbReference type="InterPro" id="IPR013785">
    <property type="entry name" value="Aldolase_TIM"/>
</dbReference>
<accession>A0ABW5CET8</accession>
<dbReference type="CDD" id="cd21109">
    <property type="entry name" value="SPASM"/>
    <property type="match status" value="1"/>
</dbReference>
<keyword evidence="8" id="KW-1185">Reference proteome</keyword>
<protein>
    <submittedName>
        <fullName evidence="7">Radical SAM protein</fullName>
    </submittedName>
</protein>
<dbReference type="Pfam" id="PF13186">
    <property type="entry name" value="SPASM"/>
    <property type="match status" value="1"/>
</dbReference>
<evidence type="ECO:0000256" key="4">
    <source>
        <dbReference type="ARBA" id="ARBA00023004"/>
    </source>
</evidence>
<dbReference type="CDD" id="cd01335">
    <property type="entry name" value="Radical_SAM"/>
    <property type="match status" value="1"/>
</dbReference>
<evidence type="ECO:0000313" key="8">
    <source>
        <dbReference type="Proteomes" id="UP001597296"/>
    </source>
</evidence>
<dbReference type="EMBL" id="JBHUIY010000022">
    <property type="protein sequence ID" value="MFD2234508.1"/>
    <property type="molecule type" value="Genomic_DNA"/>
</dbReference>
<dbReference type="Gene3D" id="3.20.20.70">
    <property type="entry name" value="Aldolase class I"/>
    <property type="match status" value="2"/>
</dbReference>
<evidence type="ECO:0000259" key="6">
    <source>
        <dbReference type="PROSITE" id="PS51918"/>
    </source>
</evidence>
<dbReference type="PANTHER" id="PTHR11228">
    <property type="entry name" value="RADICAL SAM DOMAIN PROTEIN"/>
    <property type="match status" value="1"/>
</dbReference>
<dbReference type="InterPro" id="IPR058240">
    <property type="entry name" value="rSAM_sf"/>
</dbReference>
<proteinExistence type="predicted"/>
<dbReference type="PANTHER" id="PTHR11228:SF7">
    <property type="entry name" value="PQQA PEPTIDE CYCLASE"/>
    <property type="match status" value="1"/>
</dbReference>
<keyword evidence="3" id="KW-0479">Metal-binding</keyword>
<dbReference type="InterPro" id="IPR023885">
    <property type="entry name" value="4Fe4S-binding_SPASM_dom"/>
</dbReference>
<dbReference type="SFLD" id="SFLDS00029">
    <property type="entry name" value="Radical_SAM"/>
    <property type="match status" value="1"/>
</dbReference>
<dbReference type="InterPro" id="IPR050377">
    <property type="entry name" value="Radical_SAM_PqqE_MftC-like"/>
</dbReference>
<dbReference type="Proteomes" id="UP001597296">
    <property type="component" value="Unassembled WGS sequence"/>
</dbReference>
<dbReference type="SUPFAM" id="SSF102114">
    <property type="entry name" value="Radical SAM enzymes"/>
    <property type="match status" value="2"/>
</dbReference>
<evidence type="ECO:0000256" key="2">
    <source>
        <dbReference type="ARBA" id="ARBA00022691"/>
    </source>
</evidence>
<dbReference type="Pfam" id="PF04055">
    <property type="entry name" value="Radical_SAM"/>
    <property type="match status" value="1"/>
</dbReference>
<evidence type="ECO:0000256" key="1">
    <source>
        <dbReference type="ARBA" id="ARBA00001966"/>
    </source>
</evidence>
<evidence type="ECO:0000313" key="7">
    <source>
        <dbReference type="EMBL" id="MFD2234508.1"/>
    </source>
</evidence>
<reference evidence="8" key="1">
    <citation type="journal article" date="2019" name="Int. J. Syst. Evol. Microbiol.">
        <title>The Global Catalogue of Microorganisms (GCM) 10K type strain sequencing project: providing services to taxonomists for standard genome sequencing and annotation.</title>
        <authorList>
            <consortium name="The Broad Institute Genomics Platform"/>
            <consortium name="The Broad Institute Genome Sequencing Center for Infectious Disease"/>
            <person name="Wu L."/>
            <person name="Ma J."/>
        </authorList>
    </citation>
    <scope>NUCLEOTIDE SEQUENCE [LARGE SCALE GENOMIC DNA]</scope>
    <source>
        <strain evidence="8">KCTC 15012</strain>
    </source>
</reference>
<evidence type="ECO:0000256" key="3">
    <source>
        <dbReference type="ARBA" id="ARBA00022723"/>
    </source>
</evidence>
<keyword evidence="2" id="KW-0949">S-adenosyl-L-methionine</keyword>
<dbReference type="InterPro" id="IPR007197">
    <property type="entry name" value="rSAM"/>
</dbReference>
<sequence>MEKFVCDYPWTHFEVNNPDGTVSMCCDNPTPLGNVNQATIGEIWNGPAYQAIRRQMRDQGAQAICPPSCPVMAGGKAYQRLDWIDQLDPAGPALANAELNQREFAAGSLRLESLPRWMRFAYSYACNLDCYHCYQREDATAHRTLPDSFLAEAREMAPLFQVIFPFGGEPFLFKPVSDFLDQTPVDPGCRYFFVTNATLLNDRVFGMLERQRLGMIAVSLDAADGPTFDELRRRGRQADWEALLANLARLQDLRCRKGFVFTLSMTVNRRNHDQIDRFVDLALGFDAEPLLVLVTNPYQTAAFQRDFLHFSPEQFATMAAQIESALPKVRARGFHEAETFLEELRRCLASHRAGANSPLRFALRKTVRQVLARLPEPVAVRVMPYLRWWWYRLHQG</sequence>
<gene>
    <name evidence="7" type="ORF">ACFSNB_11890</name>
</gene>
<comment type="cofactor">
    <cofactor evidence="1">
        <name>[4Fe-4S] cluster</name>
        <dbReference type="ChEBI" id="CHEBI:49883"/>
    </cofactor>
</comment>
<dbReference type="RefSeq" id="WP_377316787.1">
    <property type="nucleotide sequence ID" value="NZ_JBHUIY010000022.1"/>
</dbReference>
<dbReference type="PROSITE" id="PS51918">
    <property type="entry name" value="RADICAL_SAM"/>
    <property type="match status" value="1"/>
</dbReference>
<name>A0ABW5CET8_9PROT</name>
<organism evidence="7 8">
    <name type="scientific">Phaeospirillum tilakii</name>
    <dbReference type="NCBI Taxonomy" id="741673"/>
    <lineage>
        <taxon>Bacteria</taxon>
        <taxon>Pseudomonadati</taxon>
        <taxon>Pseudomonadota</taxon>
        <taxon>Alphaproteobacteria</taxon>
        <taxon>Rhodospirillales</taxon>
        <taxon>Rhodospirillaceae</taxon>
        <taxon>Phaeospirillum</taxon>
    </lineage>
</organism>
<keyword evidence="4" id="KW-0408">Iron</keyword>
<comment type="caution">
    <text evidence="7">The sequence shown here is derived from an EMBL/GenBank/DDBJ whole genome shotgun (WGS) entry which is preliminary data.</text>
</comment>
<evidence type="ECO:0000256" key="5">
    <source>
        <dbReference type="ARBA" id="ARBA00023014"/>
    </source>
</evidence>
<keyword evidence="5" id="KW-0411">Iron-sulfur</keyword>
<feature type="domain" description="Radical SAM core" evidence="6">
    <location>
        <begin position="110"/>
        <end position="335"/>
    </location>
</feature>